<evidence type="ECO:0000256" key="6">
    <source>
        <dbReference type="ARBA" id="ARBA00013170"/>
    </source>
</evidence>
<keyword evidence="9 18" id="KW-0808">Transferase</keyword>
<protein>
    <recommendedName>
        <fullName evidence="7">CDP-diacylglycerol--glycerol-3-phosphate 3-phosphatidyltransferase</fullName>
        <ecNumber evidence="6">2.7.8.5</ecNumber>
    </recommendedName>
    <alternativeName>
        <fullName evidence="16">Phosphatidylglycerophosphate synthase</fullName>
    </alternativeName>
</protein>
<keyword evidence="11 19" id="KW-1133">Transmembrane helix</keyword>
<evidence type="ECO:0000256" key="13">
    <source>
        <dbReference type="ARBA" id="ARBA00023136"/>
    </source>
</evidence>
<evidence type="ECO:0000256" key="15">
    <source>
        <dbReference type="ARBA" id="ARBA00023264"/>
    </source>
</evidence>
<dbReference type="PANTHER" id="PTHR14269:SF62">
    <property type="entry name" value="CDP-DIACYLGLYCEROL--GLYCEROL-3-PHOSPHATE 3-PHOSPHATIDYLTRANSFERASE 1, CHLOROPLASTIC"/>
    <property type="match status" value="1"/>
</dbReference>
<dbReference type="GO" id="GO:0008444">
    <property type="term" value="F:CDP-diacylglycerol-glycerol-3-phosphate 3-phosphatidyltransferase activity"/>
    <property type="evidence" value="ECO:0007669"/>
    <property type="project" value="UniProtKB-EC"/>
</dbReference>
<comment type="pathway">
    <text evidence="3">Phospholipid metabolism; phosphatidylglycerol biosynthesis; phosphatidylglycerol from CDP-diacylglycerol: step 1/2.</text>
</comment>
<keyword evidence="8" id="KW-0444">Lipid biosynthesis</keyword>
<dbReference type="InterPro" id="IPR000462">
    <property type="entry name" value="CDP-OH_P_trans"/>
</dbReference>
<feature type="transmembrane region" description="Helical" evidence="19">
    <location>
        <begin position="120"/>
        <end position="140"/>
    </location>
</feature>
<name>A0A1Y0IJQ0_9BACL</name>
<comment type="similarity">
    <text evidence="5 18">Belongs to the CDP-alcohol phosphatidyltransferase class-I family.</text>
</comment>
<dbReference type="PANTHER" id="PTHR14269">
    <property type="entry name" value="CDP-DIACYLGLYCEROL--GLYCEROL-3-PHOSPHATE 3-PHOSPHATIDYLTRANSFERASE-RELATED"/>
    <property type="match status" value="1"/>
</dbReference>
<dbReference type="InterPro" id="IPR004570">
    <property type="entry name" value="Phosphatidylglycerol_P_synth"/>
</dbReference>
<feature type="transmembrane region" description="Helical" evidence="19">
    <location>
        <begin position="88"/>
        <end position="108"/>
    </location>
</feature>
<sequence length="170" mass="19385">MNLPNILTVFRLGLIPVYFLVFFSDWAYNMELALFVIFLAGATDILDGYLARTYGMVTELGSMLDPLADKLMMLSVVLSFVIDDRISWLTAGLLFFRDLGMILASVFYVTQGKKTVPATVFGKANTVLYYLALLALLFRWPFAEGYLWIVIILSFVTSFHYLRRFNAMNI</sequence>
<keyword evidence="13 19" id="KW-0472">Membrane</keyword>
<feature type="transmembrane region" description="Helical" evidence="19">
    <location>
        <begin position="7"/>
        <end position="26"/>
    </location>
</feature>
<evidence type="ECO:0000256" key="14">
    <source>
        <dbReference type="ARBA" id="ARBA00023209"/>
    </source>
</evidence>
<keyword evidence="12" id="KW-0443">Lipid metabolism</keyword>
<evidence type="ECO:0000256" key="19">
    <source>
        <dbReference type="SAM" id="Phobius"/>
    </source>
</evidence>
<reference evidence="21" key="1">
    <citation type="submission" date="2017-05" db="EMBL/GenBank/DDBJ databases">
        <authorList>
            <person name="Sung H."/>
        </authorList>
    </citation>
    <scope>NUCLEOTIDE SEQUENCE [LARGE SCALE GENOMIC DNA]</scope>
    <source>
        <strain evidence="21">AR23208</strain>
    </source>
</reference>
<keyword evidence="10 19" id="KW-0812">Transmembrane</keyword>
<dbReference type="GO" id="GO:0006655">
    <property type="term" value="P:phosphatidylglycerol biosynthetic process"/>
    <property type="evidence" value="ECO:0007669"/>
    <property type="project" value="UniProtKB-UniPathway"/>
</dbReference>
<evidence type="ECO:0000256" key="7">
    <source>
        <dbReference type="ARBA" id="ARBA00014944"/>
    </source>
</evidence>
<evidence type="ECO:0000256" key="4">
    <source>
        <dbReference type="ARBA" id="ARBA00005189"/>
    </source>
</evidence>
<evidence type="ECO:0000256" key="17">
    <source>
        <dbReference type="ARBA" id="ARBA00048586"/>
    </source>
</evidence>
<dbReference type="EC" id="2.7.8.5" evidence="6"/>
<comment type="subcellular location">
    <subcellularLocation>
        <location evidence="2">Membrane</location>
        <topology evidence="2">Multi-pass membrane protein</topology>
    </subcellularLocation>
</comment>
<dbReference type="InterPro" id="IPR043130">
    <property type="entry name" value="CDP-OH_PTrfase_TM_dom"/>
</dbReference>
<dbReference type="EMBL" id="CP021434">
    <property type="protein sequence ID" value="ARU60510.1"/>
    <property type="molecule type" value="Genomic_DNA"/>
</dbReference>
<keyword evidence="21" id="KW-1185">Reference proteome</keyword>
<dbReference type="KEGG" id="tum:CBW65_05035"/>
<dbReference type="PIRSF" id="PIRSF000847">
    <property type="entry name" value="Phos_ph_gly_syn"/>
    <property type="match status" value="1"/>
</dbReference>
<evidence type="ECO:0000256" key="9">
    <source>
        <dbReference type="ARBA" id="ARBA00022679"/>
    </source>
</evidence>
<dbReference type="UniPathway" id="UPA00084">
    <property type="reaction ID" value="UER00503"/>
</dbReference>
<evidence type="ECO:0000256" key="5">
    <source>
        <dbReference type="ARBA" id="ARBA00010441"/>
    </source>
</evidence>
<dbReference type="InterPro" id="IPR050324">
    <property type="entry name" value="CDP-alcohol_PTase-I"/>
</dbReference>
<comment type="function">
    <text evidence="1">This protein catalyzes the committed step to the synthesis of the acidic phospholipids.</text>
</comment>
<evidence type="ECO:0000256" key="10">
    <source>
        <dbReference type="ARBA" id="ARBA00022692"/>
    </source>
</evidence>
<evidence type="ECO:0000256" key="12">
    <source>
        <dbReference type="ARBA" id="ARBA00023098"/>
    </source>
</evidence>
<evidence type="ECO:0000256" key="3">
    <source>
        <dbReference type="ARBA" id="ARBA00005042"/>
    </source>
</evidence>
<dbReference type="Proteomes" id="UP000195437">
    <property type="component" value="Chromosome"/>
</dbReference>
<accession>A0A1Y0IJQ0</accession>
<evidence type="ECO:0000256" key="8">
    <source>
        <dbReference type="ARBA" id="ARBA00022516"/>
    </source>
</evidence>
<keyword evidence="14" id="KW-0594">Phospholipid biosynthesis</keyword>
<keyword evidence="15" id="KW-1208">Phospholipid metabolism</keyword>
<dbReference type="GO" id="GO:0016020">
    <property type="term" value="C:membrane"/>
    <property type="evidence" value="ECO:0007669"/>
    <property type="project" value="UniProtKB-SubCell"/>
</dbReference>
<evidence type="ECO:0000313" key="21">
    <source>
        <dbReference type="Proteomes" id="UP000195437"/>
    </source>
</evidence>
<gene>
    <name evidence="20" type="ORF">CBW65_05035</name>
</gene>
<dbReference type="RefSeq" id="WP_087455903.1">
    <property type="nucleotide sequence ID" value="NZ_CP021434.1"/>
</dbReference>
<evidence type="ECO:0000256" key="18">
    <source>
        <dbReference type="RuleBase" id="RU003750"/>
    </source>
</evidence>
<dbReference type="InterPro" id="IPR048254">
    <property type="entry name" value="CDP_ALCOHOL_P_TRANSF_CS"/>
</dbReference>
<evidence type="ECO:0000256" key="1">
    <source>
        <dbReference type="ARBA" id="ARBA00003973"/>
    </source>
</evidence>
<evidence type="ECO:0000256" key="16">
    <source>
        <dbReference type="ARBA" id="ARBA00033018"/>
    </source>
</evidence>
<dbReference type="OrthoDB" id="9796672at2"/>
<dbReference type="AlphaFoldDB" id="A0A1Y0IJQ0"/>
<dbReference type="Gene3D" id="1.20.120.1760">
    <property type="match status" value="1"/>
</dbReference>
<proteinExistence type="inferred from homology"/>
<feature type="transmembrane region" description="Helical" evidence="19">
    <location>
        <begin position="146"/>
        <end position="162"/>
    </location>
</feature>
<comment type="catalytic activity">
    <reaction evidence="17">
        <text>a CDP-1,2-diacyl-sn-glycerol + sn-glycerol 3-phosphate = a 1,2-diacyl-sn-glycero-3-phospho-(1'-sn-glycero-3'-phosphate) + CMP + H(+)</text>
        <dbReference type="Rhea" id="RHEA:12593"/>
        <dbReference type="ChEBI" id="CHEBI:15378"/>
        <dbReference type="ChEBI" id="CHEBI:57597"/>
        <dbReference type="ChEBI" id="CHEBI:58332"/>
        <dbReference type="ChEBI" id="CHEBI:60110"/>
        <dbReference type="ChEBI" id="CHEBI:60377"/>
        <dbReference type="EC" id="2.7.8.5"/>
    </reaction>
</comment>
<evidence type="ECO:0000313" key="20">
    <source>
        <dbReference type="EMBL" id="ARU60510.1"/>
    </source>
</evidence>
<dbReference type="Pfam" id="PF01066">
    <property type="entry name" value="CDP-OH_P_transf"/>
    <property type="match status" value="1"/>
</dbReference>
<evidence type="ECO:0000256" key="2">
    <source>
        <dbReference type="ARBA" id="ARBA00004141"/>
    </source>
</evidence>
<organism evidence="20 21">
    <name type="scientific">Tumebacillus avium</name>
    <dbReference type="NCBI Taxonomy" id="1903704"/>
    <lineage>
        <taxon>Bacteria</taxon>
        <taxon>Bacillati</taxon>
        <taxon>Bacillota</taxon>
        <taxon>Bacilli</taxon>
        <taxon>Bacillales</taxon>
        <taxon>Alicyclobacillaceae</taxon>
        <taxon>Tumebacillus</taxon>
    </lineage>
</organism>
<dbReference type="PROSITE" id="PS00379">
    <property type="entry name" value="CDP_ALCOHOL_P_TRANSF"/>
    <property type="match status" value="1"/>
</dbReference>
<comment type="pathway">
    <text evidence="4">Lipid metabolism.</text>
</comment>
<evidence type="ECO:0000256" key="11">
    <source>
        <dbReference type="ARBA" id="ARBA00022989"/>
    </source>
</evidence>